<evidence type="ECO:0000313" key="2">
    <source>
        <dbReference type="Proteomes" id="UP000033187"/>
    </source>
</evidence>
<dbReference type="EMBL" id="LN829119">
    <property type="protein sequence ID" value="CPR19430.1"/>
    <property type="molecule type" value="Genomic_DNA"/>
</dbReference>
<evidence type="ECO:0000313" key="1">
    <source>
        <dbReference type="EMBL" id="CPR19430.1"/>
    </source>
</evidence>
<dbReference type="Proteomes" id="UP000033187">
    <property type="component" value="Chromosome 1"/>
</dbReference>
<dbReference type="KEGG" id="fil:BN1229_v1_2163"/>
<accession>A0A0D6JGF5</accession>
<keyword evidence="2" id="KW-1185">Reference proteome</keyword>
<name>A0A0D6JGF5_9HYPH</name>
<organism evidence="1 2">
    <name type="scientific">Candidatus Filomicrobium marinum</name>
    <dbReference type="NCBI Taxonomy" id="1608628"/>
    <lineage>
        <taxon>Bacteria</taxon>
        <taxon>Pseudomonadati</taxon>
        <taxon>Pseudomonadota</taxon>
        <taxon>Alphaproteobacteria</taxon>
        <taxon>Hyphomicrobiales</taxon>
        <taxon>Hyphomicrobiaceae</taxon>
        <taxon>Filomicrobium</taxon>
    </lineage>
</organism>
<dbReference type="KEGG" id="fiy:BN1229_v1_2163"/>
<proteinExistence type="predicted"/>
<sequence>MPGRTVQHGFYRAVISVSHPSAEAQRQGSSLDTSAKAHSLHAALNANMHGAGFAYGSRSLRLSHRHQRCQPGRKAGPL</sequence>
<gene>
    <name evidence="1" type="ORF">YBN1229_v1_2163</name>
</gene>
<dbReference type="AlphaFoldDB" id="A0A0D6JGF5"/>
<protein>
    <submittedName>
        <fullName evidence="1">Uncharacterized protein</fullName>
    </submittedName>
</protein>
<reference evidence="2" key="1">
    <citation type="submission" date="2015-02" db="EMBL/GenBank/DDBJ databases">
        <authorList>
            <person name="Chooi Y.-H."/>
        </authorList>
    </citation>
    <scope>NUCLEOTIDE SEQUENCE [LARGE SCALE GENOMIC DNA]</scope>
    <source>
        <strain evidence="2">strain Y</strain>
    </source>
</reference>